<dbReference type="EMBL" id="UINC01160189">
    <property type="protein sequence ID" value="SVD58698.1"/>
    <property type="molecule type" value="Genomic_DNA"/>
</dbReference>
<organism evidence="1">
    <name type="scientific">marine metagenome</name>
    <dbReference type="NCBI Taxonomy" id="408172"/>
    <lineage>
        <taxon>unclassified sequences</taxon>
        <taxon>metagenomes</taxon>
        <taxon>ecological metagenomes</taxon>
    </lineage>
</organism>
<reference evidence="1" key="1">
    <citation type="submission" date="2018-05" db="EMBL/GenBank/DDBJ databases">
        <authorList>
            <person name="Lanie J.A."/>
            <person name="Ng W.-L."/>
            <person name="Kazmierczak K.M."/>
            <person name="Andrzejewski T.M."/>
            <person name="Davidsen T.M."/>
            <person name="Wayne K.J."/>
            <person name="Tettelin H."/>
            <person name="Glass J.I."/>
            <person name="Rusch D."/>
            <person name="Podicherti R."/>
            <person name="Tsui H.-C.T."/>
            <person name="Winkler M.E."/>
        </authorList>
    </citation>
    <scope>NUCLEOTIDE SEQUENCE</scope>
</reference>
<dbReference type="AlphaFoldDB" id="A0A382WKP6"/>
<accession>A0A382WKP6</accession>
<sequence length="109" mass="10954">MAKVKIQGNAAGTGVFSIVSPDSDTNRTLTLPDTTGTLLDENSSLPAANLTGTLPAISGANLTGISSVGGATGVDFNDNIKIRSGTGNDLEIYHDGTNSYIKNATGALG</sequence>
<feature type="non-terminal residue" evidence="1">
    <location>
        <position position="109"/>
    </location>
</feature>
<evidence type="ECO:0000313" key="1">
    <source>
        <dbReference type="EMBL" id="SVD58698.1"/>
    </source>
</evidence>
<gene>
    <name evidence="1" type="ORF">METZ01_LOCUS411552</name>
</gene>
<protein>
    <submittedName>
        <fullName evidence="1">Uncharacterized protein</fullName>
    </submittedName>
</protein>
<proteinExistence type="predicted"/>
<name>A0A382WKP6_9ZZZZ</name>